<evidence type="ECO:0000313" key="2">
    <source>
        <dbReference type="Proteomes" id="UP000831701"/>
    </source>
</evidence>
<accession>A0ACB8X1U8</accession>
<dbReference type="EMBL" id="CM041534">
    <property type="protein sequence ID" value="KAI3374027.1"/>
    <property type="molecule type" value="Genomic_DNA"/>
</dbReference>
<proteinExistence type="predicted"/>
<dbReference type="Proteomes" id="UP000831701">
    <property type="component" value="Chromosome 4"/>
</dbReference>
<keyword evidence="2" id="KW-1185">Reference proteome</keyword>
<protein>
    <submittedName>
        <fullName evidence="1">Uncharacterized protein</fullName>
    </submittedName>
</protein>
<gene>
    <name evidence="1" type="ORF">L3Q82_022583</name>
</gene>
<organism evidence="1 2">
    <name type="scientific">Scortum barcoo</name>
    <name type="common">barcoo grunter</name>
    <dbReference type="NCBI Taxonomy" id="214431"/>
    <lineage>
        <taxon>Eukaryota</taxon>
        <taxon>Metazoa</taxon>
        <taxon>Chordata</taxon>
        <taxon>Craniata</taxon>
        <taxon>Vertebrata</taxon>
        <taxon>Euteleostomi</taxon>
        <taxon>Actinopterygii</taxon>
        <taxon>Neopterygii</taxon>
        <taxon>Teleostei</taxon>
        <taxon>Neoteleostei</taxon>
        <taxon>Acanthomorphata</taxon>
        <taxon>Eupercaria</taxon>
        <taxon>Centrarchiformes</taxon>
        <taxon>Terapontoidei</taxon>
        <taxon>Terapontidae</taxon>
        <taxon>Scortum</taxon>
    </lineage>
</organism>
<comment type="caution">
    <text evidence="1">The sequence shown here is derived from an EMBL/GenBank/DDBJ whole genome shotgun (WGS) entry which is preliminary data.</text>
</comment>
<name>A0ACB8X1U8_9TELE</name>
<reference evidence="1" key="1">
    <citation type="submission" date="2022-04" db="EMBL/GenBank/DDBJ databases">
        <title>Jade perch genome.</title>
        <authorList>
            <person name="Chao B."/>
        </authorList>
    </citation>
    <scope>NUCLEOTIDE SEQUENCE</scope>
    <source>
        <strain evidence="1">CB-2022</strain>
    </source>
</reference>
<evidence type="ECO:0000313" key="1">
    <source>
        <dbReference type="EMBL" id="KAI3374027.1"/>
    </source>
</evidence>
<sequence>MAALWLQSVSLLVLLVSGRIVAGLPGRCTPAAPVWLPPGRCPLPGFLSPKADGAAGTGGNSEVAELAFKDQMEMLVKRGIVERCCHRPCDLFDLQNYCN</sequence>